<name>A0A1F7V972_9BACT</name>
<gene>
    <name evidence="2" type="ORF">A3I41_03405</name>
</gene>
<dbReference type="SMART" id="SM00332">
    <property type="entry name" value="PP2Cc"/>
    <property type="match status" value="1"/>
</dbReference>
<dbReference type="InterPro" id="IPR001932">
    <property type="entry name" value="PPM-type_phosphatase-like_dom"/>
</dbReference>
<reference evidence="2 3" key="1">
    <citation type="journal article" date="2016" name="Nat. Commun.">
        <title>Thousands of microbial genomes shed light on interconnected biogeochemical processes in an aquifer system.</title>
        <authorList>
            <person name="Anantharaman K."/>
            <person name="Brown C.T."/>
            <person name="Hug L.A."/>
            <person name="Sharon I."/>
            <person name="Castelle C.J."/>
            <person name="Probst A.J."/>
            <person name="Thomas B.C."/>
            <person name="Singh A."/>
            <person name="Wilkins M.J."/>
            <person name="Karaoz U."/>
            <person name="Brodie E.L."/>
            <person name="Williams K.H."/>
            <person name="Hubbard S.S."/>
            <person name="Banfield J.F."/>
        </authorList>
    </citation>
    <scope>NUCLEOTIDE SEQUENCE [LARGE SCALE GENOMIC DNA]</scope>
</reference>
<evidence type="ECO:0000313" key="3">
    <source>
        <dbReference type="Proteomes" id="UP000176593"/>
    </source>
</evidence>
<evidence type="ECO:0000313" key="2">
    <source>
        <dbReference type="EMBL" id="OGL86975.1"/>
    </source>
</evidence>
<dbReference type="InterPro" id="IPR036457">
    <property type="entry name" value="PPM-type-like_dom_sf"/>
</dbReference>
<dbReference type="Gene3D" id="3.60.40.10">
    <property type="entry name" value="PPM-type phosphatase domain"/>
    <property type="match status" value="1"/>
</dbReference>
<dbReference type="AlphaFoldDB" id="A0A1F7V972"/>
<feature type="domain" description="PPM-type phosphatase" evidence="1">
    <location>
        <begin position="4"/>
        <end position="281"/>
    </location>
</feature>
<organism evidence="2 3">
    <name type="scientific">Candidatus Uhrbacteria bacterium RIFCSPLOWO2_02_FULL_48_18</name>
    <dbReference type="NCBI Taxonomy" id="1802408"/>
    <lineage>
        <taxon>Bacteria</taxon>
        <taxon>Candidatus Uhriibacteriota</taxon>
    </lineage>
</organism>
<dbReference type="SUPFAM" id="SSF81606">
    <property type="entry name" value="PP2C-like"/>
    <property type="match status" value="1"/>
</dbReference>
<proteinExistence type="predicted"/>
<dbReference type="Pfam" id="PF00481">
    <property type="entry name" value="PP2C"/>
    <property type="match status" value="1"/>
</dbReference>
<dbReference type="Proteomes" id="UP000176593">
    <property type="component" value="Unassembled WGS sequence"/>
</dbReference>
<protein>
    <recommendedName>
        <fullName evidence="1">PPM-type phosphatase domain-containing protein</fullName>
    </recommendedName>
</protein>
<dbReference type="EMBL" id="MGEQ01000003">
    <property type="protein sequence ID" value="OGL86975.1"/>
    <property type="molecule type" value="Genomic_DNA"/>
</dbReference>
<accession>A0A1F7V972</accession>
<sequence>MIIDHTVLSLKRRHEYVSEDAYHVPKKMRFPFFAAVVNGGSMSVPQSRVAEFSTCIVQRLVASFEELGSSPDAFVRMFDQAEQEVEIRFPHQPIGATAACVSLTKEGVLNIAHIGDCRLARYAKDNFDGMDRLTHDHNADRKEELDRLQPFVKSGSFQIRLCGEWTPILDFRKRRLHYFETQRGWSDHSLRSTRAFGHPQFRPAVTHEPCVQTQQIDPNEPALYALSSKEGYKIVRKVFHRLQDRRETDVSLEQAEGLAREFFAQKPKGPKQDITIIFFKVSP</sequence>
<comment type="caution">
    <text evidence="2">The sequence shown here is derived from an EMBL/GenBank/DDBJ whole genome shotgun (WGS) entry which is preliminary data.</text>
</comment>
<evidence type="ECO:0000259" key="1">
    <source>
        <dbReference type="PROSITE" id="PS51746"/>
    </source>
</evidence>
<dbReference type="PROSITE" id="PS51746">
    <property type="entry name" value="PPM_2"/>
    <property type="match status" value="1"/>
</dbReference>